<gene>
    <name evidence="1" type="ORF">BDP81DRAFT_421593</name>
</gene>
<organism evidence="1 2">
    <name type="scientific">Colletotrichum phormii</name>
    <dbReference type="NCBI Taxonomy" id="359342"/>
    <lineage>
        <taxon>Eukaryota</taxon>
        <taxon>Fungi</taxon>
        <taxon>Dikarya</taxon>
        <taxon>Ascomycota</taxon>
        <taxon>Pezizomycotina</taxon>
        <taxon>Sordariomycetes</taxon>
        <taxon>Hypocreomycetidae</taxon>
        <taxon>Glomerellales</taxon>
        <taxon>Glomerellaceae</taxon>
        <taxon>Colletotrichum</taxon>
        <taxon>Colletotrichum acutatum species complex</taxon>
    </lineage>
</organism>
<protein>
    <submittedName>
        <fullName evidence="1">Uncharacterized protein</fullName>
    </submittedName>
</protein>
<keyword evidence="2" id="KW-1185">Reference proteome</keyword>
<sequence>MQGQKYPFRTRRICNAPSSNSFGTSLLTCQAVSCFLPSSCPALPSHHISTRHPFQFPSVIFWHFALFSVRYGTPHRRLKSRRVPSLPLHVQPTTRF</sequence>
<accession>A0AAI9ZWV8</accession>
<reference evidence="1" key="1">
    <citation type="submission" date="2021-06" db="EMBL/GenBank/DDBJ databases">
        <title>Comparative genomics, transcriptomics and evolutionary studies reveal genomic signatures of adaptation to plant cell wall in hemibiotrophic fungi.</title>
        <authorList>
            <consortium name="DOE Joint Genome Institute"/>
            <person name="Baroncelli R."/>
            <person name="Diaz J.F."/>
            <person name="Benocci T."/>
            <person name="Peng M."/>
            <person name="Battaglia E."/>
            <person name="Haridas S."/>
            <person name="Andreopoulos W."/>
            <person name="Labutti K."/>
            <person name="Pangilinan J."/>
            <person name="Floch G.L."/>
            <person name="Makela M.R."/>
            <person name="Henrissat B."/>
            <person name="Grigoriev I.V."/>
            <person name="Crouch J.A."/>
            <person name="De Vries R.P."/>
            <person name="Sukno S.A."/>
            <person name="Thon M.R."/>
        </authorList>
    </citation>
    <scope>NUCLEOTIDE SEQUENCE</scope>
    <source>
        <strain evidence="1">CBS 102054</strain>
    </source>
</reference>
<evidence type="ECO:0000313" key="2">
    <source>
        <dbReference type="Proteomes" id="UP001243989"/>
    </source>
</evidence>
<evidence type="ECO:0000313" key="1">
    <source>
        <dbReference type="EMBL" id="KAK1639661.1"/>
    </source>
</evidence>
<comment type="caution">
    <text evidence="1">The sequence shown here is derived from an EMBL/GenBank/DDBJ whole genome shotgun (WGS) entry which is preliminary data.</text>
</comment>
<dbReference type="AlphaFoldDB" id="A0AAI9ZWV8"/>
<dbReference type="RefSeq" id="XP_060448268.1">
    <property type="nucleotide sequence ID" value="XM_060589928.1"/>
</dbReference>
<dbReference type="GeneID" id="85474790"/>
<dbReference type="EMBL" id="JAHMHQ010000005">
    <property type="protein sequence ID" value="KAK1639661.1"/>
    <property type="molecule type" value="Genomic_DNA"/>
</dbReference>
<name>A0AAI9ZWV8_9PEZI</name>
<proteinExistence type="predicted"/>
<dbReference type="Proteomes" id="UP001243989">
    <property type="component" value="Unassembled WGS sequence"/>
</dbReference>